<name>E7N1Q1_9FIRM</name>
<evidence type="ECO:0000313" key="2">
    <source>
        <dbReference type="Proteomes" id="UP000004633"/>
    </source>
</evidence>
<keyword evidence="2" id="KW-1185">Reference proteome</keyword>
<sequence length="243" mass="27648">MGFFSSDGNRNLWIERLAVDTGNWFHVFSACLGKMMAVQAACSDQVVKGQDWNIDFEEGSIRFGAQKYPLQFIGSESTESNTWLWGWENINGFSEEILRLADHTKEVGERWRLEALTTAEFRLNDTFSGHNLSIVTCGIAGNYCYYRGSHDGGAIFVAFSGVSDRIFAPVDVQNFVSITTRCIQQFHIDHKIFTEGFLTWNNTEYEWSDQTLIAHFPQDLNITFERVDNFLRICSINSISSAS</sequence>
<comment type="caution">
    <text evidence="1">The sequence shown here is derived from an EMBL/GenBank/DDBJ whole genome shotgun (WGS) entry which is preliminary data.</text>
</comment>
<dbReference type="InterPro" id="IPR049249">
    <property type="entry name" value="DUF6882"/>
</dbReference>
<organism evidence="1 2">
    <name type="scientific">Selenomonas artemidis F0399</name>
    <dbReference type="NCBI Taxonomy" id="749551"/>
    <lineage>
        <taxon>Bacteria</taxon>
        <taxon>Bacillati</taxon>
        <taxon>Bacillota</taxon>
        <taxon>Negativicutes</taxon>
        <taxon>Selenomonadales</taxon>
        <taxon>Selenomonadaceae</taxon>
        <taxon>Selenomonas</taxon>
    </lineage>
</organism>
<dbReference type="HOGENOM" id="CLU_102859_0_0_9"/>
<gene>
    <name evidence="1" type="ORF">HMPREF9555_00885</name>
</gene>
<dbReference type="Proteomes" id="UP000004633">
    <property type="component" value="Unassembled WGS sequence"/>
</dbReference>
<proteinExistence type="predicted"/>
<dbReference type="EMBL" id="AECV01000015">
    <property type="protein sequence ID" value="EFW29879.1"/>
    <property type="molecule type" value="Genomic_DNA"/>
</dbReference>
<dbReference type="AlphaFoldDB" id="E7N1Q1"/>
<dbReference type="Pfam" id="PF21813">
    <property type="entry name" value="DUF6882"/>
    <property type="match status" value="1"/>
</dbReference>
<dbReference type="STRING" id="749551.HMPREF9555_00885"/>
<protein>
    <submittedName>
        <fullName evidence="1">Uncharacterized protein</fullName>
    </submittedName>
</protein>
<accession>E7N1Q1</accession>
<reference evidence="1 2" key="1">
    <citation type="submission" date="2010-08" db="EMBL/GenBank/DDBJ databases">
        <authorList>
            <person name="Weinstock G."/>
            <person name="Sodergren E."/>
            <person name="Clifton S."/>
            <person name="Fulton L."/>
            <person name="Fulton B."/>
            <person name="Courtney L."/>
            <person name="Fronick C."/>
            <person name="Harrison M."/>
            <person name="Strong C."/>
            <person name="Farmer C."/>
            <person name="Delahaunty K."/>
            <person name="Markovic C."/>
            <person name="Hall O."/>
            <person name="Minx P."/>
            <person name="Tomlinson C."/>
            <person name="Mitreva M."/>
            <person name="Hou S."/>
            <person name="Chen J."/>
            <person name="Wollam A."/>
            <person name="Pepin K.H."/>
            <person name="Johnson M."/>
            <person name="Bhonagiri V."/>
            <person name="Zhang X."/>
            <person name="Suruliraj S."/>
            <person name="Warren W."/>
            <person name="Chinwalla A."/>
            <person name="Mardis E.R."/>
            <person name="Wilson R.K."/>
        </authorList>
    </citation>
    <scope>NUCLEOTIDE SEQUENCE [LARGE SCALE GENOMIC DNA]</scope>
    <source>
        <strain evidence="1 2">F0399</strain>
    </source>
</reference>
<dbReference type="RefSeq" id="WP_009349558.1">
    <property type="nucleotide sequence ID" value="NZ_GL638136.1"/>
</dbReference>
<evidence type="ECO:0000313" key="1">
    <source>
        <dbReference type="EMBL" id="EFW29879.1"/>
    </source>
</evidence>